<dbReference type="AlphaFoldDB" id="A0AAD9JD81"/>
<dbReference type="EMBL" id="JAODUP010000381">
    <property type="protein sequence ID" value="KAK2150948.1"/>
    <property type="molecule type" value="Genomic_DNA"/>
</dbReference>
<dbReference type="Proteomes" id="UP001208570">
    <property type="component" value="Unassembled WGS sequence"/>
</dbReference>
<evidence type="ECO:0000313" key="2">
    <source>
        <dbReference type="Proteomes" id="UP001208570"/>
    </source>
</evidence>
<comment type="caution">
    <text evidence="1">The sequence shown here is derived from an EMBL/GenBank/DDBJ whole genome shotgun (WGS) entry which is preliminary data.</text>
</comment>
<accession>A0AAD9JD81</accession>
<proteinExistence type="predicted"/>
<keyword evidence="2" id="KW-1185">Reference proteome</keyword>
<gene>
    <name evidence="1" type="ORF">LSH36_381g02002</name>
</gene>
<sequence>MLSVVFLTLLRGEIRFERFFAILCEPSTRLWHQSVSPQSVNPMQGMVPIVKRTATIDGKSGIPVYQPTAGSTSAYQQALAAMQLQPQQYVPAVTSESFPPIIIKDESLHL</sequence>
<reference evidence="1" key="1">
    <citation type="journal article" date="2023" name="Mol. Biol. Evol.">
        <title>Third-Generation Sequencing Reveals the Adaptive Role of the Epigenome in Three Deep-Sea Polychaetes.</title>
        <authorList>
            <person name="Perez M."/>
            <person name="Aroh O."/>
            <person name="Sun Y."/>
            <person name="Lan Y."/>
            <person name="Juniper S.K."/>
            <person name="Young C.R."/>
            <person name="Angers B."/>
            <person name="Qian P.Y."/>
        </authorList>
    </citation>
    <scope>NUCLEOTIDE SEQUENCE</scope>
    <source>
        <strain evidence="1">P08H-3</strain>
    </source>
</reference>
<evidence type="ECO:0000313" key="1">
    <source>
        <dbReference type="EMBL" id="KAK2150948.1"/>
    </source>
</evidence>
<protein>
    <submittedName>
        <fullName evidence="1">Uncharacterized protein</fullName>
    </submittedName>
</protein>
<name>A0AAD9JD81_9ANNE</name>
<organism evidence="1 2">
    <name type="scientific">Paralvinella palmiformis</name>
    <dbReference type="NCBI Taxonomy" id="53620"/>
    <lineage>
        <taxon>Eukaryota</taxon>
        <taxon>Metazoa</taxon>
        <taxon>Spiralia</taxon>
        <taxon>Lophotrochozoa</taxon>
        <taxon>Annelida</taxon>
        <taxon>Polychaeta</taxon>
        <taxon>Sedentaria</taxon>
        <taxon>Canalipalpata</taxon>
        <taxon>Terebellida</taxon>
        <taxon>Terebelliformia</taxon>
        <taxon>Alvinellidae</taxon>
        <taxon>Paralvinella</taxon>
    </lineage>
</organism>